<dbReference type="EMBL" id="NHZQ01000305">
    <property type="protein sequence ID" value="PSK43774.1"/>
    <property type="molecule type" value="Genomic_DNA"/>
</dbReference>
<feature type="compositionally biased region" description="Polar residues" evidence="1">
    <location>
        <begin position="278"/>
        <end position="290"/>
    </location>
</feature>
<evidence type="ECO:0000256" key="2">
    <source>
        <dbReference type="SAM" id="SignalP"/>
    </source>
</evidence>
<accession>A0A2P7Z6D6</accession>
<feature type="signal peptide" evidence="2">
    <location>
        <begin position="1"/>
        <end position="23"/>
    </location>
</feature>
<proteinExistence type="predicted"/>
<dbReference type="Proteomes" id="UP000243723">
    <property type="component" value="Unassembled WGS sequence"/>
</dbReference>
<keyword evidence="4" id="KW-1185">Reference proteome</keyword>
<comment type="caution">
    <text evidence="3">The sequence shown here is derived from an EMBL/GenBank/DDBJ whole genome shotgun (WGS) entry which is preliminary data.</text>
</comment>
<gene>
    <name evidence="3" type="ORF">B9Z65_7288</name>
</gene>
<dbReference type="OrthoDB" id="3767032at2759"/>
<dbReference type="AlphaFoldDB" id="A0A2P7Z6D6"/>
<protein>
    <submittedName>
        <fullName evidence="3">Uncharacterized protein</fullName>
    </submittedName>
</protein>
<evidence type="ECO:0000313" key="4">
    <source>
        <dbReference type="Proteomes" id="UP000243723"/>
    </source>
</evidence>
<feature type="region of interest" description="Disordered" evidence="1">
    <location>
        <begin position="148"/>
        <end position="307"/>
    </location>
</feature>
<evidence type="ECO:0000313" key="3">
    <source>
        <dbReference type="EMBL" id="PSK43774.1"/>
    </source>
</evidence>
<organism evidence="3 4">
    <name type="scientific">Elsinoe australis</name>
    <dbReference type="NCBI Taxonomy" id="40998"/>
    <lineage>
        <taxon>Eukaryota</taxon>
        <taxon>Fungi</taxon>
        <taxon>Dikarya</taxon>
        <taxon>Ascomycota</taxon>
        <taxon>Pezizomycotina</taxon>
        <taxon>Dothideomycetes</taxon>
        <taxon>Dothideomycetidae</taxon>
        <taxon>Myriangiales</taxon>
        <taxon>Elsinoaceae</taxon>
        <taxon>Elsinoe</taxon>
    </lineage>
</organism>
<feature type="compositionally biased region" description="Low complexity" evidence="1">
    <location>
        <begin position="236"/>
        <end position="247"/>
    </location>
</feature>
<feature type="compositionally biased region" description="Polar residues" evidence="1">
    <location>
        <begin position="174"/>
        <end position="197"/>
    </location>
</feature>
<dbReference type="Gene3D" id="3.90.210.10">
    <property type="entry name" value="Heat-Labile Enterotoxin, subunit A"/>
    <property type="match status" value="1"/>
</dbReference>
<dbReference type="SUPFAM" id="SSF56399">
    <property type="entry name" value="ADP-ribosylation"/>
    <property type="match status" value="1"/>
</dbReference>
<feature type="chain" id="PRO_5015105739" evidence="2">
    <location>
        <begin position="24"/>
        <end position="307"/>
    </location>
</feature>
<keyword evidence="2" id="KW-0732">Signal</keyword>
<name>A0A2P7Z6D6_9PEZI</name>
<evidence type="ECO:0000256" key="1">
    <source>
        <dbReference type="SAM" id="MobiDB-lite"/>
    </source>
</evidence>
<reference evidence="3 4" key="1">
    <citation type="submission" date="2017-05" db="EMBL/GenBank/DDBJ databases">
        <title>Draft genome sequence of Elsinoe australis.</title>
        <authorList>
            <person name="Cheng Q."/>
        </authorList>
    </citation>
    <scope>NUCLEOTIDE SEQUENCE [LARGE SCALE GENOMIC DNA]</scope>
    <source>
        <strain evidence="3 4">NL1</strain>
    </source>
</reference>
<feature type="compositionally biased region" description="Polar residues" evidence="1">
    <location>
        <begin position="220"/>
        <end position="235"/>
    </location>
</feature>
<feature type="compositionally biased region" description="Low complexity" evidence="1">
    <location>
        <begin position="198"/>
        <end position="215"/>
    </location>
</feature>
<sequence length="307" mass="32615">MVKVLTAVSLQLLSCIAVRSVLAADQPQPPDFVYRGDGRSPEIIKAAEGFKTRASGNPYRTPMNDVMSHSSMQFEGASNIISTSTSKAEAAKKAGENGALYTIDARDGPDYKSVEQAHKDADKPYSHASELEWGHIGDVAWSNVPEFRPKKDSQWQPTQQNEDYKPRVQPTPGGPSQSTGSPATSTPGRVPAQRSQDGPSKIPVPVSSGSGPAPIRGQNPDYQPSGQPVPESSSQATGAAPPTTTPGRVPSQRPQNGPSKIPASVTGWTSRSPIPDQTGAQQPAQPISRQRPSRIPTLGGKSKGRRR</sequence>